<reference evidence="1" key="1">
    <citation type="submission" date="2023-04" db="EMBL/GenBank/DDBJ databases">
        <authorList>
            <consortium name="ELIXIR-Norway"/>
        </authorList>
    </citation>
    <scope>NUCLEOTIDE SEQUENCE [LARGE SCALE GENOMIC DNA]</scope>
</reference>
<proteinExistence type="predicted"/>
<keyword evidence="2" id="KW-1185">Reference proteome</keyword>
<dbReference type="EMBL" id="OX459967">
    <property type="protein sequence ID" value="CAI9171615.1"/>
    <property type="molecule type" value="Genomic_DNA"/>
</dbReference>
<gene>
    <name evidence="1" type="ORF">MRATA1EN1_LOCUS20577</name>
</gene>
<name>A0ABN8ZCJ4_RANTA</name>
<evidence type="ECO:0000313" key="1">
    <source>
        <dbReference type="EMBL" id="CAI9171615.1"/>
    </source>
</evidence>
<evidence type="ECO:0000313" key="2">
    <source>
        <dbReference type="Proteomes" id="UP001176941"/>
    </source>
</evidence>
<dbReference type="Proteomes" id="UP001176941">
    <property type="component" value="Chromosome 31"/>
</dbReference>
<sequence>MEVERKNSDSGSEPLSGLCHDWLLPRTASKTLWPCSLLGQKAASENRDRVHGPVLPQWNVTTSFCSLQCALDVFPGLTDSSVLLLTGREARKGCGRPSWRGGCPEMPDAPLPGPSSSQTTVLGTESERAWSCSCSGGLAGPRACSSHRHGEPPAHGLELVMIVQTGKWTGWKSESELNLQS</sequence>
<organism evidence="1 2">
    <name type="scientific">Rangifer tarandus platyrhynchus</name>
    <name type="common">Svalbard reindeer</name>
    <dbReference type="NCBI Taxonomy" id="3082113"/>
    <lineage>
        <taxon>Eukaryota</taxon>
        <taxon>Metazoa</taxon>
        <taxon>Chordata</taxon>
        <taxon>Craniata</taxon>
        <taxon>Vertebrata</taxon>
        <taxon>Euteleostomi</taxon>
        <taxon>Mammalia</taxon>
        <taxon>Eutheria</taxon>
        <taxon>Laurasiatheria</taxon>
        <taxon>Artiodactyla</taxon>
        <taxon>Ruminantia</taxon>
        <taxon>Pecora</taxon>
        <taxon>Cervidae</taxon>
        <taxon>Odocoileinae</taxon>
        <taxon>Rangifer</taxon>
    </lineage>
</organism>
<protein>
    <submittedName>
        <fullName evidence="1">Uncharacterized protein</fullName>
    </submittedName>
</protein>
<accession>A0ABN8ZCJ4</accession>